<keyword evidence="1" id="KW-1185">Reference proteome</keyword>
<dbReference type="KEGG" id="tnl:113492371"/>
<dbReference type="InParanoid" id="A0A7E5VBJ2"/>
<sequence length="123" mass="14599">MDVKYNEPRDTSTTSLHGLYTDFDGWVTRFTAQHYKKSTCLSQETSTMDLINTAHQNDAIIEKDYVFRNLLARHRHTQHTARKPWFGLCKDHEGFIFYDHVFYGLLNKNGDRRIVYQIIRSKL</sequence>
<name>A0A7E5VBJ2_TRINI</name>
<dbReference type="Proteomes" id="UP000322000">
    <property type="component" value="Chromosome 3"/>
</dbReference>
<protein>
    <submittedName>
        <fullName evidence="2">Uncharacterized protein LOC113492371</fullName>
    </submittedName>
</protein>
<dbReference type="OrthoDB" id="7239537at2759"/>
<accession>A0A7E5VBJ2</accession>
<organism evidence="1 2">
    <name type="scientific">Trichoplusia ni</name>
    <name type="common">Cabbage looper</name>
    <dbReference type="NCBI Taxonomy" id="7111"/>
    <lineage>
        <taxon>Eukaryota</taxon>
        <taxon>Metazoa</taxon>
        <taxon>Ecdysozoa</taxon>
        <taxon>Arthropoda</taxon>
        <taxon>Hexapoda</taxon>
        <taxon>Insecta</taxon>
        <taxon>Pterygota</taxon>
        <taxon>Neoptera</taxon>
        <taxon>Endopterygota</taxon>
        <taxon>Lepidoptera</taxon>
        <taxon>Glossata</taxon>
        <taxon>Ditrysia</taxon>
        <taxon>Noctuoidea</taxon>
        <taxon>Noctuidae</taxon>
        <taxon>Plusiinae</taxon>
        <taxon>Trichoplusia</taxon>
    </lineage>
</organism>
<dbReference type="RefSeq" id="XP_026725653.1">
    <property type="nucleotide sequence ID" value="XM_026869852.1"/>
</dbReference>
<dbReference type="AlphaFoldDB" id="A0A7E5VBJ2"/>
<dbReference type="GeneID" id="113492371"/>
<reference evidence="2" key="1">
    <citation type="submission" date="2025-08" db="UniProtKB">
        <authorList>
            <consortium name="RefSeq"/>
        </authorList>
    </citation>
    <scope>IDENTIFICATION</scope>
</reference>
<evidence type="ECO:0000313" key="1">
    <source>
        <dbReference type="Proteomes" id="UP000322000"/>
    </source>
</evidence>
<gene>
    <name evidence="2" type="primary">LOC113492371</name>
</gene>
<proteinExistence type="predicted"/>
<evidence type="ECO:0000313" key="2">
    <source>
        <dbReference type="RefSeq" id="XP_026725653.1"/>
    </source>
</evidence>